<dbReference type="EMBL" id="JANHOG010000008">
    <property type="protein sequence ID" value="KAJ3559812.1"/>
    <property type="molecule type" value="Genomic_DNA"/>
</dbReference>
<evidence type="ECO:0000313" key="1">
    <source>
        <dbReference type="EMBL" id="KAJ3559812.1"/>
    </source>
</evidence>
<organism evidence="1 2">
    <name type="scientific">Phlebia brevispora</name>
    <dbReference type="NCBI Taxonomy" id="194682"/>
    <lineage>
        <taxon>Eukaryota</taxon>
        <taxon>Fungi</taxon>
        <taxon>Dikarya</taxon>
        <taxon>Basidiomycota</taxon>
        <taxon>Agaricomycotina</taxon>
        <taxon>Agaricomycetes</taxon>
        <taxon>Polyporales</taxon>
        <taxon>Meruliaceae</taxon>
        <taxon>Phlebia</taxon>
    </lineage>
</organism>
<accession>A0ACC1TF51</accession>
<sequence length="367" mass="42085">MHSTALQLLPLDVLREIALSGLEKRDLRRCAMTCKALFLAVNPVAWKSLEYSVVWQQDHFFDLWERIAQLEYAKPLVEKLVLRTNAIRYPEFWGPVEENHTCSWTADGGQIKQLSLKDIDSYVYDDPLMVLELFQNLQDVSFANIEWHQDHEVRLLSPETLSYDLEPTLHRLDTVADCLPRCTGVDRLKWLNIVDEAIPAVRQTLSHNTTSLTVLHVGGYNDADVNADVWRTLHLETLTSLKHLQLSLSIGMDYGRVEFEYSVSTRITIIPLICEQLPEALESLVVVLRLTPWDEVHVHRILREISWTQLLQRQPSLPNLKDLAVLRAQWPIAHAGSTPTVGALPLDEECMEWPPYDEAIVRNALCD</sequence>
<reference evidence="1" key="1">
    <citation type="submission" date="2022-07" db="EMBL/GenBank/DDBJ databases">
        <title>Genome Sequence of Phlebia brevispora.</title>
        <authorList>
            <person name="Buettner E."/>
        </authorList>
    </citation>
    <scope>NUCLEOTIDE SEQUENCE</scope>
    <source>
        <strain evidence="1">MPL23</strain>
    </source>
</reference>
<proteinExistence type="predicted"/>
<protein>
    <submittedName>
        <fullName evidence="1">Uncharacterized protein</fullName>
    </submittedName>
</protein>
<dbReference type="Proteomes" id="UP001148662">
    <property type="component" value="Unassembled WGS sequence"/>
</dbReference>
<name>A0ACC1TF51_9APHY</name>
<keyword evidence="2" id="KW-1185">Reference proteome</keyword>
<evidence type="ECO:0000313" key="2">
    <source>
        <dbReference type="Proteomes" id="UP001148662"/>
    </source>
</evidence>
<comment type="caution">
    <text evidence="1">The sequence shown here is derived from an EMBL/GenBank/DDBJ whole genome shotgun (WGS) entry which is preliminary data.</text>
</comment>
<gene>
    <name evidence="1" type="ORF">NM688_g119</name>
</gene>